<evidence type="ECO:0000313" key="1">
    <source>
        <dbReference type="EMBL" id="KAI8537826.1"/>
    </source>
</evidence>
<gene>
    <name evidence="1" type="ORF">RHMOL_Rhmol09G0053900</name>
</gene>
<sequence length="789" mass="90177">MERMYLEKVQQLVFFSIVMLAFKISHVKIILSVVGSVILISRRQSSELYPPSWRNLWKEWQLQGLVLLSLTAQIVLVIFGNRRKYIAKTWIQAIVWSSYLLADSVATMAIGILSNNVAEVYWNGNSNAHASDYELMAFWAPFLLLHMGGMDTVTAFSLEDNELWMRHFFTVIIQAVTTVYILLMSWSTSSHLSPPYIVVFFVGLVKYCERVWALFSASEKRFRDSIPEIPTSESKIMEACKLKQLEGYHVTAHQVLEVEVPVFDNSVPDCDDAIEILLAHSFLEMVKRLFADLVLGYQDRDASRAIFESIDMDHHKALKVIEVELGLIYDVMYTKATIVYSSWGIAGRIIGSLLILAVLVMVSLDKAMAGENSSKIDITMTLVLLVVALLLDSCAFGELILSDQTAHWLIKHRKTTTLRAINRIRTMIPTNWGRKRKRWSKTMEQLSLLSFCFATKVKPLFCLRILKVLGIEEVAEIYVYKRITPPAQLCFGRFVDLPNEIFRSVKGKRSWAENNGQGTDLKSLFGRRGGMAINRYGGSDLEWSVEMEFHQSILIWHLATEICHRLDYICEPTILVGYHSSVAEFHADFHYRSKCMSRYMLYLLVEHPNMLPIGMGQIKFRELYTDLGEFVEMYVSKPLKDVTEKEASKMLMEIVNPENMLVGGGSMSNVVILHGCKLASQLGKFEQQQKWEIIVNVWIEMMGHAASQCKGRHHAQQLRRGGEYLTHLWLLMAHFGYTDNFQILRSRPIAGAVLRTMLPAHPRGNNRLSHDDDSNVIRAVTYLDKDKAT</sequence>
<evidence type="ECO:0000313" key="2">
    <source>
        <dbReference type="Proteomes" id="UP001062846"/>
    </source>
</evidence>
<proteinExistence type="predicted"/>
<comment type="caution">
    <text evidence="1">The sequence shown here is derived from an EMBL/GenBank/DDBJ whole genome shotgun (WGS) entry which is preliminary data.</text>
</comment>
<name>A0ACC0MAP6_RHOML</name>
<accession>A0ACC0MAP6</accession>
<protein>
    <submittedName>
        <fullName evidence="1">Uncharacterized protein</fullName>
    </submittedName>
</protein>
<organism evidence="1 2">
    <name type="scientific">Rhododendron molle</name>
    <name type="common">Chinese azalea</name>
    <name type="synonym">Azalea mollis</name>
    <dbReference type="NCBI Taxonomy" id="49168"/>
    <lineage>
        <taxon>Eukaryota</taxon>
        <taxon>Viridiplantae</taxon>
        <taxon>Streptophyta</taxon>
        <taxon>Embryophyta</taxon>
        <taxon>Tracheophyta</taxon>
        <taxon>Spermatophyta</taxon>
        <taxon>Magnoliopsida</taxon>
        <taxon>eudicotyledons</taxon>
        <taxon>Gunneridae</taxon>
        <taxon>Pentapetalae</taxon>
        <taxon>asterids</taxon>
        <taxon>Ericales</taxon>
        <taxon>Ericaceae</taxon>
        <taxon>Ericoideae</taxon>
        <taxon>Rhodoreae</taxon>
        <taxon>Rhododendron</taxon>
    </lineage>
</organism>
<dbReference type="Proteomes" id="UP001062846">
    <property type="component" value="Chromosome 9"/>
</dbReference>
<dbReference type="EMBL" id="CM046396">
    <property type="protein sequence ID" value="KAI8537826.1"/>
    <property type="molecule type" value="Genomic_DNA"/>
</dbReference>
<reference evidence="1" key="1">
    <citation type="submission" date="2022-02" db="EMBL/GenBank/DDBJ databases">
        <title>Plant Genome Project.</title>
        <authorList>
            <person name="Zhang R.-G."/>
        </authorList>
    </citation>
    <scope>NUCLEOTIDE SEQUENCE</scope>
    <source>
        <strain evidence="1">AT1</strain>
    </source>
</reference>
<keyword evidence="2" id="KW-1185">Reference proteome</keyword>